<dbReference type="SUPFAM" id="SSF161084">
    <property type="entry name" value="MAPEG domain-like"/>
    <property type="match status" value="1"/>
</dbReference>
<comment type="subcellular location">
    <subcellularLocation>
        <location evidence="1">Membrane</location>
    </subcellularLocation>
</comment>
<evidence type="ECO:0000256" key="5">
    <source>
        <dbReference type="SAM" id="Phobius"/>
    </source>
</evidence>
<dbReference type="Pfam" id="PF01124">
    <property type="entry name" value="MAPEG"/>
    <property type="match status" value="1"/>
</dbReference>
<evidence type="ECO:0000313" key="6">
    <source>
        <dbReference type="EMBL" id="PLW87838.1"/>
    </source>
</evidence>
<dbReference type="InterPro" id="IPR001129">
    <property type="entry name" value="Membr-assoc_MAPEG"/>
</dbReference>
<protein>
    <submittedName>
        <fullName evidence="6">MAPEG family protein</fullName>
    </submittedName>
</protein>
<gene>
    <name evidence="6" type="ORF">C0029_04505</name>
</gene>
<dbReference type="EMBL" id="PKUR01000001">
    <property type="protein sequence ID" value="PLW87838.1"/>
    <property type="molecule type" value="Genomic_DNA"/>
</dbReference>
<feature type="transmembrane region" description="Helical" evidence="5">
    <location>
        <begin position="118"/>
        <end position="137"/>
    </location>
</feature>
<feature type="transmembrane region" description="Helical" evidence="5">
    <location>
        <begin position="66"/>
        <end position="86"/>
    </location>
</feature>
<name>A0AAP8MHD3_9GAMM</name>
<dbReference type="AlphaFoldDB" id="A0AAP8MHD3"/>
<organism evidence="6 7">
    <name type="scientific">Halioglobus japonicus</name>
    <dbReference type="NCBI Taxonomy" id="930805"/>
    <lineage>
        <taxon>Bacteria</taxon>
        <taxon>Pseudomonadati</taxon>
        <taxon>Pseudomonadota</taxon>
        <taxon>Gammaproteobacteria</taxon>
        <taxon>Cellvibrionales</taxon>
        <taxon>Halieaceae</taxon>
        <taxon>Halioglobus</taxon>
    </lineage>
</organism>
<accession>A0AAP8MHD3</accession>
<dbReference type="InterPro" id="IPR023352">
    <property type="entry name" value="MAPEG-like_dom_sf"/>
</dbReference>
<dbReference type="GO" id="GO:0016020">
    <property type="term" value="C:membrane"/>
    <property type="evidence" value="ECO:0007669"/>
    <property type="project" value="UniProtKB-SubCell"/>
</dbReference>
<evidence type="ECO:0000256" key="4">
    <source>
        <dbReference type="ARBA" id="ARBA00023136"/>
    </source>
</evidence>
<keyword evidence="4 5" id="KW-0472">Membrane</keyword>
<keyword evidence="2 5" id="KW-0812">Transmembrane</keyword>
<reference evidence="6 7" key="1">
    <citation type="submission" date="2018-01" db="EMBL/GenBank/DDBJ databases">
        <title>The draft genome sequence of Halioglobus japonicus S1-36.</title>
        <authorList>
            <person name="Du Z.-J."/>
            <person name="Shi M.-J."/>
        </authorList>
    </citation>
    <scope>NUCLEOTIDE SEQUENCE [LARGE SCALE GENOMIC DNA]</scope>
    <source>
        <strain evidence="6 7">S1-36</strain>
    </source>
</reference>
<sequence length="138" mass="14425">MESEFMEISAAYVSTIHALGVLGAVMLCQLLLADIIGIRRGHVPGALAPADHDDLLFRASRTVANINESIAIFIVAVGFCVASGASPSATAYAAWGFVGARVLYAVCYYANLKLPRSAVFALSLVAIAALLIIGFTAH</sequence>
<proteinExistence type="predicted"/>
<keyword evidence="7" id="KW-1185">Reference proteome</keyword>
<evidence type="ECO:0000313" key="7">
    <source>
        <dbReference type="Proteomes" id="UP000235162"/>
    </source>
</evidence>
<feature type="transmembrane region" description="Helical" evidence="5">
    <location>
        <begin position="92"/>
        <end position="111"/>
    </location>
</feature>
<keyword evidence="3 5" id="KW-1133">Transmembrane helix</keyword>
<dbReference type="Proteomes" id="UP000235162">
    <property type="component" value="Unassembled WGS sequence"/>
</dbReference>
<evidence type="ECO:0000256" key="3">
    <source>
        <dbReference type="ARBA" id="ARBA00022989"/>
    </source>
</evidence>
<feature type="transmembrane region" description="Helical" evidence="5">
    <location>
        <begin position="12"/>
        <end position="32"/>
    </location>
</feature>
<dbReference type="Gene3D" id="1.20.120.550">
    <property type="entry name" value="Membrane associated eicosanoid/glutathione metabolism-like domain"/>
    <property type="match status" value="1"/>
</dbReference>
<evidence type="ECO:0000256" key="2">
    <source>
        <dbReference type="ARBA" id="ARBA00022692"/>
    </source>
</evidence>
<comment type="caution">
    <text evidence="6">The sequence shown here is derived from an EMBL/GenBank/DDBJ whole genome shotgun (WGS) entry which is preliminary data.</text>
</comment>
<evidence type="ECO:0000256" key="1">
    <source>
        <dbReference type="ARBA" id="ARBA00004370"/>
    </source>
</evidence>